<dbReference type="CDD" id="cd00268">
    <property type="entry name" value="DEADc"/>
    <property type="match status" value="1"/>
</dbReference>
<feature type="compositionally biased region" description="Basic and acidic residues" evidence="8">
    <location>
        <begin position="408"/>
        <end position="419"/>
    </location>
</feature>
<accession>A0A098BWX7</accession>
<dbReference type="InterPro" id="IPR027417">
    <property type="entry name" value="P-loop_NTPase"/>
</dbReference>
<feature type="compositionally biased region" description="Polar residues" evidence="8">
    <location>
        <begin position="482"/>
        <end position="491"/>
    </location>
</feature>
<dbReference type="PANTHER" id="PTHR47959:SF13">
    <property type="entry name" value="ATP-DEPENDENT RNA HELICASE RHLE"/>
    <property type="match status" value="1"/>
</dbReference>
<dbReference type="SMART" id="SM00490">
    <property type="entry name" value="HELICc"/>
    <property type="match status" value="1"/>
</dbReference>
<feature type="compositionally biased region" description="Basic and acidic residues" evidence="8">
    <location>
        <begin position="542"/>
        <end position="551"/>
    </location>
</feature>
<dbReference type="AlphaFoldDB" id="A0A098BWX7"/>
<evidence type="ECO:0000256" key="3">
    <source>
        <dbReference type="ARBA" id="ARBA00022806"/>
    </source>
</evidence>
<dbReference type="EMBL" id="LN515532">
    <property type="protein sequence ID" value="CEA15174.1"/>
    <property type="molecule type" value="Genomic_DNA"/>
</dbReference>
<keyword evidence="4 7" id="KW-0067">ATP-binding</keyword>
<feature type="compositionally biased region" description="Basic and acidic residues" evidence="8">
    <location>
        <begin position="436"/>
        <end position="458"/>
    </location>
</feature>
<dbReference type="CDD" id="cd18787">
    <property type="entry name" value="SF2_C_DEAD"/>
    <property type="match status" value="1"/>
</dbReference>
<keyword evidence="13" id="KW-1185">Reference proteome</keyword>
<dbReference type="PROSITE" id="PS00039">
    <property type="entry name" value="DEAD_ATP_HELICASE"/>
    <property type="match status" value="1"/>
</dbReference>
<feature type="domain" description="Helicase C-terminal" evidence="10">
    <location>
        <begin position="233"/>
        <end position="378"/>
    </location>
</feature>
<dbReference type="OrthoDB" id="9785240at2"/>
<comment type="similarity">
    <text evidence="5 7">Belongs to the DEAD box helicase family.</text>
</comment>
<dbReference type="PROSITE" id="PS51192">
    <property type="entry name" value="HELICASE_ATP_BIND_1"/>
    <property type="match status" value="1"/>
</dbReference>
<evidence type="ECO:0000256" key="1">
    <source>
        <dbReference type="ARBA" id="ARBA00022741"/>
    </source>
</evidence>
<dbReference type="Pfam" id="PF00270">
    <property type="entry name" value="DEAD"/>
    <property type="match status" value="1"/>
</dbReference>
<feature type="short sequence motif" description="Q motif" evidence="6">
    <location>
        <begin position="1"/>
        <end position="29"/>
    </location>
</feature>
<feature type="compositionally biased region" description="Basic residues" evidence="8">
    <location>
        <begin position="467"/>
        <end position="479"/>
    </location>
</feature>
<dbReference type="KEGG" id="pbt:ING2E5B_0405"/>
<dbReference type="PATRIC" id="fig|1562970.3.peg.402"/>
<dbReference type="SMART" id="SM00487">
    <property type="entry name" value="DEXDc"/>
    <property type="match status" value="1"/>
</dbReference>
<evidence type="ECO:0000256" key="2">
    <source>
        <dbReference type="ARBA" id="ARBA00022801"/>
    </source>
</evidence>
<feature type="domain" description="DEAD-box RNA helicase Q" evidence="11">
    <location>
        <begin position="1"/>
        <end position="29"/>
    </location>
</feature>
<dbReference type="InterPro" id="IPR014001">
    <property type="entry name" value="Helicase_ATP-bd"/>
</dbReference>
<dbReference type="Proteomes" id="UP000032417">
    <property type="component" value="Chromosome 1"/>
</dbReference>
<dbReference type="GO" id="GO:0016787">
    <property type="term" value="F:hydrolase activity"/>
    <property type="evidence" value="ECO:0007669"/>
    <property type="project" value="UniProtKB-KW"/>
</dbReference>
<feature type="domain" description="Helicase ATP-binding" evidence="9">
    <location>
        <begin position="32"/>
        <end position="208"/>
    </location>
</feature>
<evidence type="ECO:0000259" key="10">
    <source>
        <dbReference type="PROSITE" id="PS51194"/>
    </source>
</evidence>
<dbReference type="InterPro" id="IPR011545">
    <property type="entry name" value="DEAD/DEAH_box_helicase_dom"/>
</dbReference>
<feature type="compositionally biased region" description="Basic and acidic residues" evidence="8">
    <location>
        <begin position="559"/>
        <end position="577"/>
    </location>
</feature>
<keyword evidence="2 7" id="KW-0378">Hydrolase</keyword>
<sequence length="591" mass="67100">MLFTELPLTDSLLEGLDAMNFKETTPIQEQAIPILLKKKDVIACAQTGTGKTAAFLLPLLNNLQTDDHDQNKVNAIIMAPTRELAQQIDQMMEGFSYYTPFSSVAVYGGNDGEAWDVQKKGLLNGADVVISTPGRLLSHINLYNIDFSGVKYFILDEADRMLDMGFYDDIMKIVKLLPKDRQTVMFSATMPPKIQQMAKTILRNPEEITISVAKPPESIIQSSYICYESQKMEILKLLFKNKKPHKVILFSGKKQKVKEIAKTLQKMDLSVGEMHSDLDQSQREHVMREFKNERIDILVATDIVSRGIDIDDITLVINFDVPYDVEDYVHRIGRTARAGDSGMAITFVSPEDQHLFEKIEQFLQKKIYRIPVPSELGETPEYNPEEFRKQKGTKRNSSKRRSSTKPGGNDKREKVEKSARSGNKQRKGYKNRTIKGSKEESVNNVTKENENLKNDLSNKENSNNNQNRKRNNRNNRKRKPVQENTQQNFNPAQGKVKSNKQDSNDTTPAKSTNKRLVKKKDLNRSDISAAETGNKGVSAEVKSGKGKDTGSRKMKAVAKKQDSAKVKNESVKQQEKTAKKKWWSWWPFGSK</sequence>
<dbReference type="SUPFAM" id="SSF52540">
    <property type="entry name" value="P-loop containing nucleoside triphosphate hydrolases"/>
    <property type="match status" value="1"/>
</dbReference>
<dbReference type="PROSITE" id="PS51195">
    <property type="entry name" value="Q_MOTIF"/>
    <property type="match status" value="1"/>
</dbReference>
<evidence type="ECO:0000256" key="6">
    <source>
        <dbReference type="PROSITE-ProRule" id="PRU00552"/>
    </source>
</evidence>
<keyword evidence="3 7" id="KW-0347">Helicase</keyword>
<evidence type="ECO:0000256" key="8">
    <source>
        <dbReference type="SAM" id="MobiDB-lite"/>
    </source>
</evidence>
<dbReference type="InterPro" id="IPR000629">
    <property type="entry name" value="RNA-helicase_DEAD-box_CS"/>
</dbReference>
<keyword evidence="1 7" id="KW-0547">Nucleotide-binding</keyword>
<evidence type="ECO:0000313" key="13">
    <source>
        <dbReference type="Proteomes" id="UP000032417"/>
    </source>
</evidence>
<dbReference type="STRING" id="1562970.ING2E5B_0405"/>
<evidence type="ECO:0000259" key="11">
    <source>
        <dbReference type="PROSITE" id="PS51195"/>
    </source>
</evidence>
<dbReference type="GO" id="GO:0003676">
    <property type="term" value="F:nucleic acid binding"/>
    <property type="evidence" value="ECO:0007669"/>
    <property type="project" value="InterPro"/>
</dbReference>
<dbReference type="InterPro" id="IPR001650">
    <property type="entry name" value="Helicase_C-like"/>
</dbReference>
<feature type="compositionally biased region" description="Basic residues" evidence="8">
    <location>
        <begin position="390"/>
        <end position="403"/>
    </location>
</feature>
<dbReference type="InterPro" id="IPR044742">
    <property type="entry name" value="DEAD/DEAH_RhlB"/>
</dbReference>
<proteinExistence type="inferred from homology"/>
<dbReference type="Pfam" id="PF00271">
    <property type="entry name" value="Helicase_C"/>
    <property type="match status" value="1"/>
</dbReference>
<evidence type="ECO:0000313" key="12">
    <source>
        <dbReference type="EMBL" id="CEA15174.1"/>
    </source>
</evidence>
<organism evidence="12 13">
    <name type="scientific">Fermentimonas caenicola</name>
    <dbReference type="NCBI Taxonomy" id="1562970"/>
    <lineage>
        <taxon>Bacteria</taxon>
        <taxon>Pseudomonadati</taxon>
        <taxon>Bacteroidota</taxon>
        <taxon>Bacteroidia</taxon>
        <taxon>Bacteroidales</taxon>
        <taxon>Dysgonomonadaceae</taxon>
        <taxon>Fermentimonas</taxon>
    </lineage>
</organism>
<dbReference type="InterPro" id="IPR050079">
    <property type="entry name" value="DEAD_box_RNA_helicase"/>
</dbReference>
<dbReference type="GO" id="GO:0005524">
    <property type="term" value="F:ATP binding"/>
    <property type="evidence" value="ECO:0007669"/>
    <property type="project" value="UniProtKB-KW"/>
</dbReference>
<dbReference type="PANTHER" id="PTHR47959">
    <property type="entry name" value="ATP-DEPENDENT RNA HELICASE RHLE-RELATED"/>
    <property type="match status" value="1"/>
</dbReference>
<dbReference type="GO" id="GO:0003724">
    <property type="term" value="F:RNA helicase activity"/>
    <property type="evidence" value="ECO:0007669"/>
    <property type="project" value="InterPro"/>
</dbReference>
<evidence type="ECO:0000259" key="9">
    <source>
        <dbReference type="PROSITE" id="PS51192"/>
    </source>
</evidence>
<dbReference type="Gene3D" id="3.40.50.300">
    <property type="entry name" value="P-loop containing nucleotide triphosphate hydrolases"/>
    <property type="match status" value="2"/>
</dbReference>
<dbReference type="PROSITE" id="PS51194">
    <property type="entry name" value="HELICASE_CTER"/>
    <property type="match status" value="1"/>
</dbReference>
<evidence type="ECO:0000256" key="7">
    <source>
        <dbReference type="RuleBase" id="RU000492"/>
    </source>
</evidence>
<protein>
    <submittedName>
        <fullName evidence="12">Dead/deah box helicase domain-containing protein</fullName>
    </submittedName>
</protein>
<reference evidence="12 13" key="1">
    <citation type="submission" date="2014-08" db="EMBL/GenBank/DDBJ databases">
        <authorList>
            <person name="Wibberg D."/>
        </authorList>
    </citation>
    <scope>NUCLEOTIDE SEQUENCE [LARGE SCALE GENOMIC DNA]</scope>
    <source>
        <strain evidence="13">ING2-E5B</strain>
    </source>
</reference>
<name>A0A098BWX7_9BACT</name>
<feature type="compositionally biased region" description="Basic residues" evidence="8">
    <location>
        <begin position="423"/>
        <end position="435"/>
    </location>
</feature>
<feature type="region of interest" description="Disordered" evidence="8">
    <location>
        <begin position="374"/>
        <end position="591"/>
    </location>
</feature>
<gene>
    <name evidence="12" type="ORF">ING2E5B_0405</name>
</gene>
<dbReference type="GO" id="GO:0005829">
    <property type="term" value="C:cytosol"/>
    <property type="evidence" value="ECO:0007669"/>
    <property type="project" value="TreeGrafter"/>
</dbReference>
<dbReference type="HOGENOM" id="CLU_003041_28_3_10"/>
<evidence type="ECO:0000256" key="4">
    <source>
        <dbReference type="ARBA" id="ARBA00022840"/>
    </source>
</evidence>
<evidence type="ECO:0000256" key="5">
    <source>
        <dbReference type="ARBA" id="ARBA00038437"/>
    </source>
</evidence>
<dbReference type="InterPro" id="IPR014014">
    <property type="entry name" value="RNA_helicase_DEAD_Q_motif"/>
</dbReference>